<feature type="signal peptide" evidence="1">
    <location>
        <begin position="1"/>
        <end position="17"/>
    </location>
</feature>
<gene>
    <name evidence="3" type="ORF">TELCIR_09373</name>
</gene>
<keyword evidence="4" id="KW-1185">Reference proteome</keyword>
<name>A0A2G9UGF5_TELCI</name>
<reference evidence="3 4" key="1">
    <citation type="submission" date="2015-09" db="EMBL/GenBank/DDBJ databases">
        <title>Draft genome of the parasitic nematode Teladorsagia circumcincta isolate WARC Sus (inbred).</title>
        <authorList>
            <person name="Mitreva M."/>
        </authorList>
    </citation>
    <scope>NUCLEOTIDE SEQUENCE [LARGE SCALE GENOMIC DNA]</scope>
    <source>
        <strain evidence="3 4">S</strain>
    </source>
</reference>
<dbReference type="EMBL" id="KZ346905">
    <property type="protein sequence ID" value="PIO68822.1"/>
    <property type="molecule type" value="Genomic_DNA"/>
</dbReference>
<evidence type="ECO:0000313" key="3">
    <source>
        <dbReference type="EMBL" id="PIO68822.1"/>
    </source>
</evidence>
<dbReference type="Gene3D" id="3.60.10.10">
    <property type="entry name" value="Endonuclease/exonuclease/phosphatase"/>
    <property type="match status" value="1"/>
</dbReference>
<evidence type="ECO:0000256" key="1">
    <source>
        <dbReference type="SAM" id="SignalP"/>
    </source>
</evidence>
<dbReference type="GO" id="GO:0003824">
    <property type="term" value="F:catalytic activity"/>
    <property type="evidence" value="ECO:0007669"/>
    <property type="project" value="InterPro"/>
</dbReference>
<dbReference type="AlphaFoldDB" id="A0A2G9UGF5"/>
<dbReference type="PANTHER" id="PTHR36935:SF1">
    <property type="entry name" value="RAS FAMILY PROTEIN"/>
    <property type="match status" value="1"/>
</dbReference>
<proteinExistence type="predicted"/>
<feature type="chain" id="PRO_5013755589" description="Endonuclease/exonuclease/phosphatase domain-containing protein" evidence="1">
    <location>
        <begin position="18"/>
        <end position="294"/>
    </location>
</feature>
<dbReference type="OrthoDB" id="5853768at2759"/>
<accession>A0A2G9UGF5</accession>
<feature type="domain" description="Endonuclease/exonuclease/phosphatase" evidence="2">
    <location>
        <begin position="29"/>
        <end position="165"/>
    </location>
</feature>
<dbReference type="Pfam" id="PF03372">
    <property type="entry name" value="Exo_endo_phos"/>
    <property type="match status" value="1"/>
</dbReference>
<keyword evidence="1" id="KW-0732">Signal</keyword>
<organism evidence="3 4">
    <name type="scientific">Teladorsagia circumcincta</name>
    <name type="common">Brown stomach worm</name>
    <name type="synonym">Ostertagia circumcincta</name>
    <dbReference type="NCBI Taxonomy" id="45464"/>
    <lineage>
        <taxon>Eukaryota</taxon>
        <taxon>Metazoa</taxon>
        <taxon>Ecdysozoa</taxon>
        <taxon>Nematoda</taxon>
        <taxon>Chromadorea</taxon>
        <taxon>Rhabditida</taxon>
        <taxon>Rhabditina</taxon>
        <taxon>Rhabditomorpha</taxon>
        <taxon>Strongyloidea</taxon>
        <taxon>Trichostrongylidae</taxon>
        <taxon>Teladorsagia</taxon>
    </lineage>
</organism>
<dbReference type="Proteomes" id="UP000230423">
    <property type="component" value="Unassembled WGS sequence"/>
</dbReference>
<sequence>MSLIALIIRILQYIAIAGSHVANFAKTHPKSSAAQLSALIEEARRIKYHVIGLSETKRKGPSSCTWTDGTSLFLGARKSNSTSGGVGFILSPEFSKHVRSVTFYGHRLAMLTASLSRDVQITVMQSYAPIADSDEGEHDDFYEQLEELICRQSSYVVVMGDFNARIGSRRPGEVYIGPHSVEERSTMSSDEGVGNELYVVMLGSPQKSILFEKLCQAASKYERHVHYQDVHYLTVDCDGKEELLEFTDPGLARTGGREMAIRRADLALLFYSALSINSLHNLQALKEDLEMKSN</sequence>
<dbReference type="InterPro" id="IPR036691">
    <property type="entry name" value="Endo/exonu/phosph_ase_sf"/>
</dbReference>
<dbReference type="SUPFAM" id="SSF56219">
    <property type="entry name" value="DNase I-like"/>
    <property type="match status" value="1"/>
</dbReference>
<protein>
    <recommendedName>
        <fullName evidence="2">Endonuclease/exonuclease/phosphatase domain-containing protein</fullName>
    </recommendedName>
</protein>
<dbReference type="PANTHER" id="PTHR36935">
    <property type="entry name" value="PROTEIN CBG00261"/>
    <property type="match status" value="1"/>
</dbReference>
<feature type="non-terminal residue" evidence="3">
    <location>
        <position position="294"/>
    </location>
</feature>
<evidence type="ECO:0000313" key="4">
    <source>
        <dbReference type="Proteomes" id="UP000230423"/>
    </source>
</evidence>
<dbReference type="InterPro" id="IPR005135">
    <property type="entry name" value="Endo/exonuclease/phosphatase"/>
</dbReference>
<evidence type="ECO:0000259" key="2">
    <source>
        <dbReference type="Pfam" id="PF03372"/>
    </source>
</evidence>